<dbReference type="Proteomes" id="UP000002420">
    <property type="component" value="Chromosome"/>
</dbReference>
<dbReference type="Pfam" id="PF19192">
    <property type="entry name" value="Response_reg_2"/>
    <property type="match status" value="1"/>
</dbReference>
<evidence type="ECO:0000259" key="1">
    <source>
        <dbReference type="Pfam" id="PF19192"/>
    </source>
</evidence>
<organism evidence="2 3">
    <name type="scientific">Trichlorobacter lovleyi (strain ATCC BAA-1151 / DSM 17278 / SZ)</name>
    <name type="common">Geobacter lovleyi</name>
    <dbReference type="NCBI Taxonomy" id="398767"/>
    <lineage>
        <taxon>Bacteria</taxon>
        <taxon>Pseudomonadati</taxon>
        <taxon>Thermodesulfobacteriota</taxon>
        <taxon>Desulfuromonadia</taxon>
        <taxon>Geobacterales</taxon>
        <taxon>Geobacteraceae</taxon>
        <taxon>Trichlorobacter</taxon>
    </lineage>
</organism>
<dbReference type="EMBL" id="CP001089">
    <property type="protein sequence ID" value="ACD94028.1"/>
    <property type="molecule type" value="Genomic_DNA"/>
</dbReference>
<reference evidence="2 3" key="1">
    <citation type="submission" date="2008-05" db="EMBL/GenBank/DDBJ databases">
        <title>Complete sequence of chromosome of Geobacter lovleyi SZ.</title>
        <authorList>
            <consortium name="US DOE Joint Genome Institute"/>
            <person name="Lucas S."/>
            <person name="Copeland A."/>
            <person name="Lapidus A."/>
            <person name="Glavina del Rio T."/>
            <person name="Dalin E."/>
            <person name="Tice H."/>
            <person name="Bruce D."/>
            <person name="Goodwin L."/>
            <person name="Pitluck S."/>
            <person name="Chertkov O."/>
            <person name="Meincke L."/>
            <person name="Brettin T."/>
            <person name="Detter J.C."/>
            <person name="Han C."/>
            <person name="Tapia R."/>
            <person name="Kuske C.R."/>
            <person name="Schmutz J."/>
            <person name="Larimer F."/>
            <person name="Land M."/>
            <person name="Hauser L."/>
            <person name="Kyrpides N."/>
            <person name="Mikhailova N."/>
            <person name="Sung Y."/>
            <person name="Fletcher K.E."/>
            <person name="Ritalahti K.M."/>
            <person name="Loeffler F.E."/>
            <person name="Richardson P."/>
        </authorList>
    </citation>
    <scope>NUCLEOTIDE SEQUENCE [LARGE SCALE GENOMIC DNA]</scope>
    <source>
        <strain evidence="3">ATCC BAA-1151 / DSM 17278 / SZ</strain>
    </source>
</reference>
<dbReference type="AlphaFoldDB" id="B3EB44"/>
<accession>B3EB44</accession>
<dbReference type="eggNOG" id="ENOG5032VKQ">
    <property type="taxonomic scope" value="Bacteria"/>
</dbReference>
<dbReference type="HOGENOM" id="CLU_033423_0_0_7"/>
<dbReference type="KEGG" id="glo:Glov_0300"/>
<name>B3EB44_TRIL1</name>
<dbReference type="OrthoDB" id="5135940at2"/>
<dbReference type="InterPro" id="IPR043834">
    <property type="entry name" value="REC"/>
</dbReference>
<sequence>MSREFMAMSEVIAQDFIQSILFVDDKAYCPEQDDHPFDVNPIIRESASKGLMATAFAPEHQDDLSMVVSIGRKADVVVLDWRIDIKNISPSTGVDLNEEEDDVADFRGNFAIQIIKSLTAENDVPVDQLKLIFIYTGETNLNEIMTQLSESFVCFKPLDAFTLSFGGVRISIWAKESAAPRFMHMPEMKPRLKSYSGLLDEVPIEYAKVSAGLLSNTCLNALTQLRNNTYKLLADFSPSLDPAFVAHRAMLPWPEDAGELLKETICGQLNAILTNADISQQVSSNIVCDWLSSQEFIDTEIKATDKHKINIDSNKRVLWQNKGYIALLNSEVDNSGKAILSEDDIKNFERRRLKKYSCESFRPHNFTNADCDEEFSILTHHKRNFLSTSQRPSLSLGVVVKKNENYLLCIQQKCDSVRIAAGTHRKFLFLPMEKDGQNFDVLVKNELQGYVPLSTCYKECHALEIIEFSPFEDTGIVQAQKEDDYYYFIGGPNDEIKFKWILDLKESHAQRIANNFAANLARVGLDESEWLRRN</sequence>
<keyword evidence="3" id="KW-1185">Reference proteome</keyword>
<dbReference type="STRING" id="398767.Glov_0300"/>
<proteinExistence type="predicted"/>
<feature type="domain" description="Response receiver" evidence="1">
    <location>
        <begin position="16"/>
        <end position="177"/>
    </location>
</feature>
<protein>
    <recommendedName>
        <fullName evidence="1">Response receiver domain-containing protein</fullName>
    </recommendedName>
</protein>
<dbReference type="RefSeq" id="WP_012468385.1">
    <property type="nucleotide sequence ID" value="NC_010814.1"/>
</dbReference>
<evidence type="ECO:0000313" key="2">
    <source>
        <dbReference type="EMBL" id="ACD94028.1"/>
    </source>
</evidence>
<evidence type="ECO:0000313" key="3">
    <source>
        <dbReference type="Proteomes" id="UP000002420"/>
    </source>
</evidence>
<gene>
    <name evidence="2" type="ordered locus">Glov_0300</name>
</gene>